<evidence type="ECO:0000256" key="1">
    <source>
        <dbReference type="ARBA" id="ARBA00006484"/>
    </source>
</evidence>
<evidence type="ECO:0000256" key="5">
    <source>
        <dbReference type="SAM" id="Phobius"/>
    </source>
</evidence>
<accession>A0A9Q0RZT2</accession>
<proteinExistence type="inferred from homology"/>
<dbReference type="GO" id="GO:0005783">
    <property type="term" value="C:endoplasmic reticulum"/>
    <property type="evidence" value="ECO:0007669"/>
    <property type="project" value="TreeGrafter"/>
</dbReference>
<dbReference type="CDD" id="cd05356">
    <property type="entry name" value="17beta-HSD1_like_SDR_c"/>
    <property type="match status" value="1"/>
</dbReference>
<reference evidence="6" key="1">
    <citation type="submission" date="2022-07" db="EMBL/GenBank/DDBJ databases">
        <authorList>
            <person name="Trinca V."/>
            <person name="Uliana J.V.C."/>
            <person name="Torres T.T."/>
            <person name="Ward R.J."/>
            <person name="Monesi N."/>
        </authorList>
    </citation>
    <scope>NUCLEOTIDE SEQUENCE</scope>
    <source>
        <strain evidence="6">HSMRA1968</strain>
        <tissue evidence="6">Whole embryos</tissue>
    </source>
</reference>
<dbReference type="PRINTS" id="PR00081">
    <property type="entry name" value="GDHRDH"/>
</dbReference>
<dbReference type="Proteomes" id="UP001151699">
    <property type="component" value="Chromosome X"/>
</dbReference>
<dbReference type="PANTHER" id="PTHR43899:SF13">
    <property type="entry name" value="RH59310P"/>
    <property type="match status" value="1"/>
</dbReference>
<dbReference type="InterPro" id="IPR036291">
    <property type="entry name" value="NAD(P)-bd_dom_sf"/>
</dbReference>
<organism evidence="6 7">
    <name type="scientific">Pseudolycoriella hygida</name>
    <dbReference type="NCBI Taxonomy" id="35572"/>
    <lineage>
        <taxon>Eukaryota</taxon>
        <taxon>Metazoa</taxon>
        <taxon>Ecdysozoa</taxon>
        <taxon>Arthropoda</taxon>
        <taxon>Hexapoda</taxon>
        <taxon>Insecta</taxon>
        <taxon>Pterygota</taxon>
        <taxon>Neoptera</taxon>
        <taxon>Endopterygota</taxon>
        <taxon>Diptera</taxon>
        <taxon>Nematocera</taxon>
        <taxon>Sciaroidea</taxon>
        <taxon>Sciaridae</taxon>
        <taxon>Pseudolycoriella</taxon>
    </lineage>
</organism>
<dbReference type="GO" id="GO:0016491">
    <property type="term" value="F:oxidoreductase activity"/>
    <property type="evidence" value="ECO:0007669"/>
    <property type="project" value="UniProtKB-KW"/>
</dbReference>
<name>A0A9Q0RZT2_9DIPT</name>
<keyword evidence="5" id="KW-0472">Membrane</keyword>
<dbReference type="FunFam" id="3.40.50.720:FF:000137">
    <property type="entry name" value="Hydroxysteroid (17-beta) dehydrogenase 3"/>
    <property type="match status" value="1"/>
</dbReference>
<evidence type="ECO:0000256" key="3">
    <source>
        <dbReference type="ARBA" id="ARBA00023002"/>
    </source>
</evidence>
<dbReference type="InterPro" id="IPR002347">
    <property type="entry name" value="SDR_fam"/>
</dbReference>
<dbReference type="EMBL" id="WJQU01000003">
    <property type="protein sequence ID" value="KAJ6638293.1"/>
    <property type="molecule type" value="Genomic_DNA"/>
</dbReference>
<evidence type="ECO:0000256" key="2">
    <source>
        <dbReference type="ARBA" id="ARBA00022857"/>
    </source>
</evidence>
<dbReference type="AlphaFoldDB" id="A0A9Q0RZT2"/>
<evidence type="ECO:0000256" key="4">
    <source>
        <dbReference type="RuleBase" id="RU000363"/>
    </source>
</evidence>
<evidence type="ECO:0000313" key="6">
    <source>
        <dbReference type="EMBL" id="KAJ6638293.1"/>
    </source>
</evidence>
<dbReference type="OrthoDB" id="5545019at2759"/>
<dbReference type="InterPro" id="IPR051019">
    <property type="entry name" value="VLCFA-Steroid_DH"/>
</dbReference>
<comment type="caution">
    <text evidence="6">The sequence shown here is derived from an EMBL/GenBank/DDBJ whole genome shotgun (WGS) entry which is preliminary data.</text>
</comment>
<dbReference type="Pfam" id="PF00106">
    <property type="entry name" value="adh_short"/>
    <property type="match status" value="1"/>
</dbReference>
<comment type="similarity">
    <text evidence="1 4">Belongs to the short-chain dehydrogenases/reductases (SDR) family.</text>
</comment>
<feature type="non-terminal residue" evidence="6">
    <location>
        <position position="313"/>
    </location>
</feature>
<keyword evidence="2" id="KW-0521">NADP</keyword>
<dbReference type="PANTHER" id="PTHR43899">
    <property type="entry name" value="RH59310P"/>
    <property type="match status" value="1"/>
</dbReference>
<keyword evidence="5" id="KW-0812">Transmembrane</keyword>
<keyword evidence="7" id="KW-1185">Reference proteome</keyword>
<feature type="transmembrane region" description="Helical" evidence="5">
    <location>
        <begin position="7"/>
        <end position="29"/>
    </location>
</feature>
<keyword evidence="3" id="KW-0560">Oxidoreductase</keyword>
<gene>
    <name evidence="6" type="primary">hsd17b12_1</name>
    <name evidence="6" type="ORF">Bhyg_11027</name>
</gene>
<dbReference type="Gene3D" id="3.40.50.720">
    <property type="entry name" value="NAD(P)-binding Rossmann-like Domain"/>
    <property type="match status" value="1"/>
</dbReference>
<protein>
    <submittedName>
        <fullName evidence="6">Very-long-chain 3-oxoacyl-CoA reductase</fullName>
    </submittedName>
</protein>
<evidence type="ECO:0000313" key="7">
    <source>
        <dbReference type="Proteomes" id="UP001151699"/>
    </source>
</evidence>
<dbReference type="PIRSF" id="PIRSF000126">
    <property type="entry name" value="11-beta-HSD1"/>
    <property type="match status" value="1"/>
</dbReference>
<sequence>MACCFEIIKTFSVFVFGIQLVFGVFRWIYQNVIGPKFLKPINLREFGSWALVTGATDGIGRQFAKSLAERGFNIILVSRTLPKLQEVANEISQSFNVETKVIAVDFTSGPEIYDQIKKQIAGIEIGVLVNNVGMFYGAPQYFLDLSDLDKSIQEIIRCNVTSVPMMCSLVLPQMVERKRGLIINISSVTSVIPYPNGALYSASKAFVGKFSNDLAAEYEHQGITIQALITGSVGTKMTRLKGGTLATPTPRQYVESALRFVGYAGYTTGYLPHSIMQQFLVQFMHFVAPSYTKKLISKSLRAARVKLFLKDDK</sequence>
<keyword evidence="5" id="KW-1133">Transmembrane helix</keyword>
<dbReference type="PRINTS" id="PR00080">
    <property type="entry name" value="SDRFAMILY"/>
</dbReference>
<dbReference type="SUPFAM" id="SSF51735">
    <property type="entry name" value="NAD(P)-binding Rossmann-fold domains"/>
    <property type="match status" value="1"/>
</dbReference>